<keyword evidence="8 12" id="KW-0862">Zinc</keyword>
<dbReference type="Pfam" id="PF10410">
    <property type="entry name" value="DnaB_bind"/>
    <property type="match status" value="1"/>
</dbReference>
<evidence type="ECO:0000256" key="5">
    <source>
        <dbReference type="ARBA" id="ARBA00022705"/>
    </source>
</evidence>
<keyword evidence="1 12" id="KW-0240">DNA-directed RNA polymerase</keyword>
<dbReference type="Gene3D" id="1.20.50.20">
    <property type="entry name" value="DnaG, RNA polymerase domain, helical bundle"/>
    <property type="match status" value="1"/>
</dbReference>
<dbReference type="AlphaFoldDB" id="M7NYT7"/>
<comment type="function">
    <text evidence="12 13">RNA polymerase that catalyzes the synthesis of short RNA molecules used as primers for DNA polymerase during DNA replication.</text>
</comment>
<dbReference type="SUPFAM" id="SSF57783">
    <property type="entry name" value="Zinc beta-ribbon"/>
    <property type="match status" value="1"/>
</dbReference>
<dbReference type="NCBIfam" id="TIGR01391">
    <property type="entry name" value="dnaG"/>
    <property type="match status" value="1"/>
</dbReference>
<dbReference type="PANTHER" id="PTHR30313">
    <property type="entry name" value="DNA PRIMASE"/>
    <property type="match status" value="1"/>
</dbReference>
<dbReference type="GO" id="GO:0003677">
    <property type="term" value="F:DNA binding"/>
    <property type="evidence" value="ECO:0007669"/>
    <property type="project" value="UniProtKB-KW"/>
</dbReference>
<dbReference type="InterPro" id="IPR036977">
    <property type="entry name" value="DNA_primase_Znf_CHC2"/>
</dbReference>
<dbReference type="InterPro" id="IPR006171">
    <property type="entry name" value="TOPRIM_dom"/>
</dbReference>
<evidence type="ECO:0000256" key="2">
    <source>
        <dbReference type="ARBA" id="ARBA00022515"/>
    </source>
</evidence>
<dbReference type="GO" id="GO:0003899">
    <property type="term" value="F:DNA-directed RNA polymerase activity"/>
    <property type="evidence" value="ECO:0007669"/>
    <property type="project" value="UniProtKB-UniRule"/>
</dbReference>
<reference evidence="17 18" key="1">
    <citation type="journal article" date="2013" name="Genome Announc.">
        <title>Draft Genome Sequence of Methylophaga lonarensis MPLT, a Haloalkaliphilic (Non-Methane-Utilizing) Methylotroph.</title>
        <authorList>
            <person name="Shetty S.A."/>
            <person name="Marathe N.P."/>
            <person name="Munot H."/>
            <person name="Antony C.P."/>
            <person name="Dhotre D.P."/>
            <person name="Murrell J.C."/>
            <person name="Shouche Y.S."/>
        </authorList>
    </citation>
    <scope>NUCLEOTIDE SEQUENCE [LARGE SCALE GENOMIC DNA]</scope>
    <source>
        <strain evidence="17 18">MPL</strain>
    </source>
</reference>
<dbReference type="InterPro" id="IPR002694">
    <property type="entry name" value="Znf_CHC2"/>
</dbReference>
<evidence type="ECO:0000256" key="3">
    <source>
        <dbReference type="ARBA" id="ARBA00022679"/>
    </source>
</evidence>
<evidence type="ECO:0000256" key="13">
    <source>
        <dbReference type="PIRNR" id="PIRNR002811"/>
    </source>
</evidence>
<feature type="domain" description="Toprim" evidence="16">
    <location>
        <begin position="257"/>
        <end position="339"/>
    </location>
</feature>
<evidence type="ECO:0000256" key="8">
    <source>
        <dbReference type="ARBA" id="ARBA00022833"/>
    </source>
</evidence>
<proteinExistence type="inferred from homology"/>
<keyword evidence="6 12" id="KW-0479">Metal-binding</keyword>
<keyword evidence="5 12" id="KW-0235">DNA replication</keyword>
<dbReference type="InterPro" id="IPR006295">
    <property type="entry name" value="DNA_primase_DnaG"/>
</dbReference>
<dbReference type="Pfam" id="PF01807">
    <property type="entry name" value="Zn_ribbon_DnaG"/>
    <property type="match status" value="1"/>
</dbReference>
<comment type="caution">
    <text evidence="17">The sequence shown here is derived from an EMBL/GenBank/DDBJ whole genome shotgun (WGS) entry which is preliminary data.</text>
</comment>
<dbReference type="CDD" id="cd03364">
    <property type="entry name" value="TOPRIM_DnaG_primases"/>
    <property type="match status" value="1"/>
</dbReference>
<dbReference type="GO" id="GO:1990077">
    <property type="term" value="C:primosome complex"/>
    <property type="evidence" value="ECO:0007669"/>
    <property type="project" value="UniProtKB-KW"/>
</dbReference>
<dbReference type="FunFam" id="3.90.980.10:FF:000001">
    <property type="entry name" value="DNA primase"/>
    <property type="match status" value="1"/>
</dbReference>
<dbReference type="InterPro" id="IPR019475">
    <property type="entry name" value="DNA_primase_DnaB-bd"/>
</dbReference>
<evidence type="ECO:0000256" key="1">
    <source>
        <dbReference type="ARBA" id="ARBA00022478"/>
    </source>
</evidence>
<keyword evidence="3 12" id="KW-0808">Transferase</keyword>
<dbReference type="Gene3D" id="3.90.980.10">
    <property type="entry name" value="DNA primase, catalytic core, N-terminal domain"/>
    <property type="match status" value="1"/>
</dbReference>
<evidence type="ECO:0000256" key="7">
    <source>
        <dbReference type="ARBA" id="ARBA00022771"/>
    </source>
</evidence>
<accession>M7NYT7</accession>
<evidence type="ECO:0000256" key="14">
    <source>
        <dbReference type="PIRSR" id="PIRSR002811-1"/>
    </source>
</evidence>
<keyword evidence="7 12" id="KW-0863">Zinc-finger</keyword>
<dbReference type="Proteomes" id="UP000012019">
    <property type="component" value="Unassembled WGS sequence"/>
</dbReference>
<dbReference type="InterPro" id="IPR016136">
    <property type="entry name" value="DNA_helicase_N/primase_C"/>
</dbReference>
<dbReference type="SUPFAM" id="SSF117023">
    <property type="entry name" value="DNA primase DnaG, C-terminal domain"/>
    <property type="match status" value="1"/>
</dbReference>
<keyword evidence="9" id="KW-0460">Magnesium</keyword>
<dbReference type="SMART" id="SM00766">
    <property type="entry name" value="DnaG_DnaB_bind"/>
    <property type="match status" value="1"/>
</dbReference>
<dbReference type="EMBL" id="APHR01000009">
    <property type="protein sequence ID" value="EMR14003.1"/>
    <property type="molecule type" value="Genomic_DNA"/>
</dbReference>
<dbReference type="STRING" id="1286106.MPL1_01856"/>
<dbReference type="InterPro" id="IPR013173">
    <property type="entry name" value="DNA_primase_DnaG_DnaB-bd_dom"/>
</dbReference>
<comment type="cofactor">
    <cofactor evidence="12 13 14">
        <name>Zn(2+)</name>
        <dbReference type="ChEBI" id="CHEBI:29105"/>
    </cofactor>
    <text evidence="12 13 14">Binds 1 zinc ion per monomer.</text>
</comment>
<sequence length="576" mass="64472">MAGHIPPQFIDELLARVDIVDVIDARVPLKKAGKNLHACCPFHNEKTPSFTVSPDKQFYHCFGCGAHGTAVGFLMEYDHLSFPEAVQELADMVGMQVPASQQVKQNPATQSLYDLMEKVSQYYKHQLLNHPQRQVFVDYLKQRGLSSQTIDQFDIGMAPDGWDNVLRTFGGNQQMQQQLLQGGLLIDNEKGRVYDRFRKRLMFPIRDHRGRVIGFGGRVIDPEDTPKYLNSPETPIFHKGTELYGLFRARKSNRRLQRVVIVEGYMDVVALAQHGVNNAVATLGTATTADHLRKLLRAAPEVVFCFDGDRAGRDAAWRAAENALPLLGGNHELKFCFLPDGEDPDSLVNSQGADAFNQLIENAQSFSDFFFNQLLAQVDANSIDGRARMIELAKPHLKQIPGGVYRDMIEQRLAELAKTTVATLNKHIDPASQPPSGRKTVSASKKTTSYSPVRMAVTILLQYPKLAEQAKDLSSLKNLDIAGVNVLIALLETLHEHPHLTTAALMERWRDTEHAAHLRRLAVEPLALSEDALQHELKGILERLSKQAAAERLKYLTSKPFSELTDAEKQEVRSFK</sequence>
<keyword evidence="2 12" id="KW-0639">Primosome</keyword>
<protein>
    <recommendedName>
        <fullName evidence="12 13">DNA primase</fullName>
        <ecNumber evidence="12">2.7.7.101</ecNumber>
    </recommendedName>
</protein>
<evidence type="ECO:0000259" key="16">
    <source>
        <dbReference type="PROSITE" id="PS50880"/>
    </source>
</evidence>
<keyword evidence="4 12" id="KW-0548">Nucleotidyltransferase</keyword>
<comment type="similarity">
    <text evidence="12 13">Belongs to the DnaG primase family.</text>
</comment>
<dbReference type="PANTHER" id="PTHR30313:SF2">
    <property type="entry name" value="DNA PRIMASE"/>
    <property type="match status" value="1"/>
</dbReference>
<feature type="zinc finger region" description="CHC2-type" evidence="12 14">
    <location>
        <begin position="40"/>
        <end position="64"/>
    </location>
</feature>
<name>M7NYT7_9GAMM</name>
<dbReference type="InterPro" id="IPR013264">
    <property type="entry name" value="DNAG_N"/>
</dbReference>
<dbReference type="PROSITE" id="PS50880">
    <property type="entry name" value="TOPRIM"/>
    <property type="match status" value="1"/>
</dbReference>
<dbReference type="GO" id="GO:0008270">
    <property type="term" value="F:zinc ion binding"/>
    <property type="evidence" value="ECO:0007669"/>
    <property type="project" value="UniProtKB-UniRule"/>
</dbReference>
<evidence type="ECO:0000313" key="18">
    <source>
        <dbReference type="Proteomes" id="UP000012019"/>
    </source>
</evidence>
<evidence type="ECO:0000256" key="4">
    <source>
        <dbReference type="ARBA" id="ARBA00022695"/>
    </source>
</evidence>
<dbReference type="GO" id="GO:0006269">
    <property type="term" value="P:DNA replication, synthesis of primer"/>
    <property type="evidence" value="ECO:0007669"/>
    <property type="project" value="UniProtKB-UniRule"/>
</dbReference>
<dbReference type="PIRSF" id="PIRSF002811">
    <property type="entry name" value="DnaG"/>
    <property type="match status" value="1"/>
</dbReference>
<dbReference type="Gene3D" id="1.10.860.10">
    <property type="entry name" value="DNAb Helicase, Chain A"/>
    <property type="match status" value="1"/>
</dbReference>
<comment type="subunit">
    <text evidence="12">Monomer. Interacts with DnaB.</text>
</comment>
<dbReference type="OrthoDB" id="9803773at2"/>
<evidence type="ECO:0000256" key="6">
    <source>
        <dbReference type="ARBA" id="ARBA00022723"/>
    </source>
</evidence>
<evidence type="ECO:0000313" key="17">
    <source>
        <dbReference type="EMBL" id="EMR14003.1"/>
    </source>
</evidence>
<dbReference type="Gene3D" id="3.90.580.10">
    <property type="entry name" value="Zinc finger, CHC2-type domain"/>
    <property type="match status" value="1"/>
</dbReference>
<dbReference type="GO" id="GO:0000428">
    <property type="term" value="C:DNA-directed RNA polymerase complex"/>
    <property type="evidence" value="ECO:0007669"/>
    <property type="project" value="UniProtKB-KW"/>
</dbReference>
<comment type="catalytic activity">
    <reaction evidence="12">
        <text>ssDNA + n NTP = ssDNA/pppN(pN)n-1 hybrid + (n-1) diphosphate.</text>
        <dbReference type="EC" id="2.7.7.101"/>
    </reaction>
</comment>
<dbReference type="RefSeq" id="WP_009725420.1">
    <property type="nucleotide sequence ID" value="NZ_APHR01000009.1"/>
</dbReference>
<evidence type="ECO:0000256" key="11">
    <source>
        <dbReference type="ARBA" id="ARBA00023163"/>
    </source>
</evidence>
<dbReference type="InterPro" id="IPR037068">
    <property type="entry name" value="DNA_primase_core_N_sf"/>
</dbReference>
<dbReference type="SMART" id="SM00400">
    <property type="entry name" value="ZnF_CHCC"/>
    <property type="match status" value="1"/>
</dbReference>
<dbReference type="eggNOG" id="COG0358">
    <property type="taxonomic scope" value="Bacteria"/>
</dbReference>
<evidence type="ECO:0000256" key="10">
    <source>
        <dbReference type="ARBA" id="ARBA00023125"/>
    </source>
</evidence>
<evidence type="ECO:0000256" key="15">
    <source>
        <dbReference type="SAM" id="MobiDB-lite"/>
    </source>
</evidence>
<organism evidence="17 18">
    <name type="scientific">Methylophaga lonarensis MPL</name>
    <dbReference type="NCBI Taxonomy" id="1286106"/>
    <lineage>
        <taxon>Bacteria</taxon>
        <taxon>Pseudomonadati</taxon>
        <taxon>Pseudomonadota</taxon>
        <taxon>Gammaproteobacteria</taxon>
        <taxon>Thiotrichales</taxon>
        <taxon>Piscirickettsiaceae</taxon>
        <taxon>Methylophaga</taxon>
    </lineage>
</organism>
<dbReference type="HAMAP" id="MF_00974">
    <property type="entry name" value="DNA_primase_DnaG"/>
    <property type="match status" value="1"/>
</dbReference>
<keyword evidence="18" id="KW-1185">Reference proteome</keyword>
<dbReference type="FunFam" id="3.90.580.10:FF:000001">
    <property type="entry name" value="DNA primase"/>
    <property type="match status" value="1"/>
</dbReference>
<dbReference type="GO" id="GO:0005737">
    <property type="term" value="C:cytoplasm"/>
    <property type="evidence" value="ECO:0007669"/>
    <property type="project" value="TreeGrafter"/>
</dbReference>
<keyword evidence="10 12" id="KW-0238">DNA-binding</keyword>
<dbReference type="SMART" id="SM00493">
    <property type="entry name" value="TOPRIM"/>
    <property type="match status" value="1"/>
</dbReference>
<feature type="region of interest" description="Disordered" evidence="15">
    <location>
        <begin position="427"/>
        <end position="447"/>
    </location>
</feature>
<evidence type="ECO:0000256" key="9">
    <source>
        <dbReference type="ARBA" id="ARBA00022842"/>
    </source>
</evidence>
<dbReference type="Gene3D" id="3.40.1360.10">
    <property type="match status" value="1"/>
</dbReference>
<dbReference type="FunFam" id="3.40.1360.10:FF:000002">
    <property type="entry name" value="DNA primase"/>
    <property type="match status" value="1"/>
</dbReference>
<dbReference type="Pfam" id="PF13662">
    <property type="entry name" value="Toprim_4"/>
    <property type="match status" value="1"/>
</dbReference>
<dbReference type="SUPFAM" id="SSF56731">
    <property type="entry name" value="DNA primase core"/>
    <property type="match status" value="1"/>
</dbReference>
<dbReference type="InterPro" id="IPR034151">
    <property type="entry name" value="TOPRIM_DnaG_bac"/>
</dbReference>
<dbReference type="InterPro" id="IPR050219">
    <property type="entry name" value="DnaG_primase"/>
</dbReference>
<keyword evidence="11 12" id="KW-0804">Transcription</keyword>
<dbReference type="PATRIC" id="fig|1286106.3.peg.374"/>
<evidence type="ECO:0000256" key="12">
    <source>
        <dbReference type="HAMAP-Rule" id="MF_00974"/>
    </source>
</evidence>
<dbReference type="Pfam" id="PF08278">
    <property type="entry name" value="DnaG_DnaB_bind"/>
    <property type="match status" value="1"/>
</dbReference>
<dbReference type="Pfam" id="PF08275">
    <property type="entry name" value="DNAG_N"/>
    <property type="match status" value="1"/>
</dbReference>
<dbReference type="EC" id="2.7.7.101" evidence="12"/>
<dbReference type="InterPro" id="IPR030846">
    <property type="entry name" value="DnaG_bac"/>
</dbReference>
<gene>
    <name evidence="12" type="primary">dnaG</name>
    <name evidence="17" type="ORF">MPL1_01856</name>
</gene>
<comment type="domain">
    <text evidence="12">Contains an N-terminal zinc-binding domain, a central core domain that contains the primase activity, and a C-terminal DnaB-binding domain.</text>
</comment>